<evidence type="ECO:0000313" key="1">
    <source>
        <dbReference type="EMBL" id="CAF4167838.1"/>
    </source>
</evidence>
<dbReference type="PANTHER" id="PTHR12153">
    <property type="entry name" value="SELENOPROTEIN O"/>
    <property type="match status" value="1"/>
</dbReference>
<dbReference type="PANTHER" id="PTHR12153:SF15">
    <property type="entry name" value="PROTEIN ADENYLYLTRANSFERASE SELO, MITOCHONDRIAL"/>
    <property type="match status" value="1"/>
</dbReference>
<dbReference type="Proteomes" id="UP000676336">
    <property type="component" value="Unassembled WGS sequence"/>
</dbReference>
<reference evidence="1" key="1">
    <citation type="submission" date="2021-02" db="EMBL/GenBank/DDBJ databases">
        <authorList>
            <person name="Nowell W R."/>
        </authorList>
    </citation>
    <scope>NUCLEOTIDE SEQUENCE</scope>
</reference>
<accession>A0A8S2RGZ0</accession>
<dbReference type="EMBL" id="CAJOBI010012870">
    <property type="protein sequence ID" value="CAF4167838.1"/>
    <property type="molecule type" value="Genomic_DNA"/>
</dbReference>
<protein>
    <submittedName>
        <fullName evidence="1">Uncharacterized protein</fullName>
    </submittedName>
</protein>
<sequence>MEGMKFDNLALRVLPIDPIEENYVRTVSGACFSKVKPTPVKSPKLVASSMDALRLIDIDEEVAK</sequence>
<feature type="non-terminal residue" evidence="1">
    <location>
        <position position="1"/>
    </location>
</feature>
<dbReference type="AlphaFoldDB" id="A0A8S2RGZ0"/>
<proteinExistence type="predicted"/>
<gene>
    <name evidence="1" type="ORF">SMN809_LOCUS20466</name>
</gene>
<organism evidence="1 2">
    <name type="scientific">Rotaria magnacalcarata</name>
    <dbReference type="NCBI Taxonomy" id="392030"/>
    <lineage>
        <taxon>Eukaryota</taxon>
        <taxon>Metazoa</taxon>
        <taxon>Spiralia</taxon>
        <taxon>Gnathifera</taxon>
        <taxon>Rotifera</taxon>
        <taxon>Eurotatoria</taxon>
        <taxon>Bdelloidea</taxon>
        <taxon>Philodinida</taxon>
        <taxon>Philodinidae</taxon>
        <taxon>Rotaria</taxon>
    </lineage>
</organism>
<name>A0A8S2RGZ0_9BILA</name>
<evidence type="ECO:0000313" key="2">
    <source>
        <dbReference type="Proteomes" id="UP000676336"/>
    </source>
</evidence>
<comment type="caution">
    <text evidence="1">The sequence shown here is derived from an EMBL/GenBank/DDBJ whole genome shotgun (WGS) entry which is preliminary data.</text>
</comment>